<organism evidence="1 2">
    <name type="scientific">Streptomyces xiangluensis</name>
    <dbReference type="NCBI Taxonomy" id="2665720"/>
    <lineage>
        <taxon>Bacteria</taxon>
        <taxon>Bacillati</taxon>
        <taxon>Actinomycetota</taxon>
        <taxon>Actinomycetes</taxon>
        <taxon>Kitasatosporales</taxon>
        <taxon>Streptomycetaceae</taxon>
        <taxon>Streptomyces</taxon>
    </lineage>
</organism>
<protein>
    <submittedName>
        <fullName evidence="1">Uncharacterized protein</fullName>
    </submittedName>
</protein>
<dbReference type="Proteomes" id="UP001596012">
    <property type="component" value="Unassembled WGS sequence"/>
</dbReference>
<gene>
    <name evidence="1" type="ORF">ACFPH6_20540</name>
</gene>
<reference evidence="2" key="1">
    <citation type="journal article" date="2019" name="Int. J. Syst. Evol. Microbiol.">
        <title>The Global Catalogue of Microorganisms (GCM) 10K type strain sequencing project: providing services to taxonomists for standard genome sequencing and annotation.</title>
        <authorList>
            <consortium name="The Broad Institute Genomics Platform"/>
            <consortium name="The Broad Institute Genome Sequencing Center for Infectious Disease"/>
            <person name="Wu L."/>
            <person name="Ma J."/>
        </authorList>
    </citation>
    <scope>NUCLEOTIDE SEQUENCE [LARGE SCALE GENOMIC DNA]</scope>
    <source>
        <strain evidence="2">DT43</strain>
    </source>
</reference>
<evidence type="ECO:0000313" key="1">
    <source>
        <dbReference type="EMBL" id="MFC4466886.1"/>
    </source>
</evidence>
<evidence type="ECO:0000313" key="2">
    <source>
        <dbReference type="Proteomes" id="UP001596012"/>
    </source>
</evidence>
<comment type="caution">
    <text evidence="1">The sequence shown here is derived from an EMBL/GenBank/DDBJ whole genome shotgun (WGS) entry which is preliminary data.</text>
</comment>
<accession>A0ABV8YRI6</accession>
<dbReference type="RefSeq" id="WP_386343782.1">
    <property type="nucleotide sequence ID" value="NZ_JBHSFG010000031.1"/>
</dbReference>
<proteinExistence type="predicted"/>
<name>A0ABV8YRI6_9ACTN</name>
<sequence length="83" mass="9330">MGGEGVEFGLVEWLMHLDVLAVRQSLDQAGRSAVRMIFFHLGELWLRIGSATDPPTIVITRGVQVYLLDLLGVQVDRPRWPET</sequence>
<dbReference type="EMBL" id="JBHSFG010000031">
    <property type="protein sequence ID" value="MFC4466886.1"/>
    <property type="molecule type" value="Genomic_DNA"/>
</dbReference>
<keyword evidence="2" id="KW-1185">Reference proteome</keyword>